<evidence type="ECO:0000256" key="4">
    <source>
        <dbReference type="ARBA" id="ARBA00023136"/>
    </source>
</evidence>
<evidence type="ECO:0000256" key="2">
    <source>
        <dbReference type="ARBA" id="ARBA00022692"/>
    </source>
</evidence>
<dbReference type="NCBIfam" id="NF010474">
    <property type="entry name" value="PRK13899.1"/>
    <property type="match status" value="1"/>
</dbReference>
<comment type="caution">
    <text evidence="6">The sequence shown here is derived from an EMBL/GenBank/DDBJ whole genome shotgun (WGS) entry which is preliminary data.</text>
</comment>
<dbReference type="Proteomes" id="UP000561459">
    <property type="component" value="Unassembled WGS sequence"/>
</dbReference>
<reference evidence="6 7" key="1">
    <citation type="submission" date="2020-08" db="EMBL/GenBank/DDBJ databases">
        <title>Genomic Encyclopedia of Type Strains, Phase IV (KMG-IV): sequencing the most valuable type-strain genomes for metagenomic binning, comparative biology and taxonomic classification.</title>
        <authorList>
            <person name="Goeker M."/>
        </authorList>
    </citation>
    <scope>NUCLEOTIDE SEQUENCE [LARGE SCALE GENOMIC DNA]</scope>
    <source>
        <strain evidence="6 7">DSM 27568</strain>
    </source>
</reference>
<keyword evidence="2 5" id="KW-0812">Transmembrane</keyword>
<keyword evidence="3 5" id="KW-1133">Transmembrane helix</keyword>
<evidence type="ECO:0000313" key="7">
    <source>
        <dbReference type="Proteomes" id="UP000561459"/>
    </source>
</evidence>
<protein>
    <submittedName>
        <fullName evidence="6">Type IV secretion system protein VirB3</fullName>
    </submittedName>
</protein>
<evidence type="ECO:0000256" key="5">
    <source>
        <dbReference type="SAM" id="Phobius"/>
    </source>
</evidence>
<feature type="transmembrane region" description="Helical" evidence="5">
    <location>
        <begin position="48"/>
        <end position="65"/>
    </location>
</feature>
<accession>A0A7W6C2Z3</accession>
<keyword evidence="7" id="KW-1185">Reference proteome</keyword>
<sequence length="97" mass="10869">MAAQGSLARYTVHRALTRPQMFAGVTYSYFIINAAVTTEVFLITKSFWALPAALAMHGVGYIACLREPRVFDLWIAKVSKCPRVPNWARWGCNSYAP</sequence>
<name>A0A7W6C2Z3_9SPHN</name>
<comment type="subcellular location">
    <subcellularLocation>
        <location evidence="1">Membrane</location>
    </subcellularLocation>
</comment>
<proteinExistence type="predicted"/>
<organism evidence="6 7">
    <name type="scientific">Novosphingobium fluoreni</name>
    <dbReference type="NCBI Taxonomy" id="1391222"/>
    <lineage>
        <taxon>Bacteria</taxon>
        <taxon>Pseudomonadati</taxon>
        <taxon>Pseudomonadota</taxon>
        <taxon>Alphaproteobacteria</taxon>
        <taxon>Sphingomonadales</taxon>
        <taxon>Sphingomonadaceae</taxon>
        <taxon>Novosphingobium</taxon>
    </lineage>
</organism>
<keyword evidence="4 5" id="KW-0472">Membrane</keyword>
<dbReference type="GO" id="GO:0016020">
    <property type="term" value="C:membrane"/>
    <property type="evidence" value="ECO:0007669"/>
    <property type="project" value="UniProtKB-SubCell"/>
</dbReference>
<dbReference type="InterPro" id="IPR007792">
    <property type="entry name" value="T4SS_VirB3/TrbD/AvhB"/>
</dbReference>
<dbReference type="AlphaFoldDB" id="A0A7W6C2Z3"/>
<dbReference type="Pfam" id="PF05101">
    <property type="entry name" value="VirB3"/>
    <property type="match status" value="1"/>
</dbReference>
<evidence type="ECO:0000256" key="3">
    <source>
        <dbReference type="ARBA" id="ARBA00022989"/>
    </source>
</evidence>
<gene>
    <name evidence="6" type="ORF">GGR39_001518</name>
</gene>
<dbReference type="RefSeq" id="WP_058736888.1">
    <property type="nucleotide sequence ID" value="NZ_JACIDY010000003.1"/>
</dbReference>
<evidence type="ECO:0000313" key="6">
    <source>
        <dbReference type="EMBL" id="MBB3939868.1"/>
    </source>
</evidence>
<dbReference type="EMBL" id="JACIDY010000003">
    <property type="protein sequence ID" value="MBB3939868.1"/>
    <property type="molecule type" value="Genomic_DNA"/>
</dbReference>
<evidence type="ECO:0000256" key="1">
    <source>
        <dbReference type="ARBA" id="ARBA00004370"/>
    </source>
</evidence>
<feature type="transmembrane region" description="Helical" evidence="5">
    <location>
        <begin position="21"/>
        <end position="42"/>
    </location>
</feature>